<protein>
    <submittedName>
        <fullName evidence="1">Uncharacterized protein</fullName>
    </submittedName>
</protein>
<reference evidence="1" key="1">
    <citation type="journal article" date="2014" name="Front. Microbiol.">
        <title>High frequency of phylogenetically diverse reductive dehalogenase-homologous genes in deep subseafloor sedimentary metagenomes.</title>
        <authorList>
            <person name="Kawai M."/>
            <person name="Futagami T."/>
            <person name="Toyoda A."/>
            <person name="Takaki Y."/>
            <person name="Nishi S."/>
            <person name="Hori S."/>
            <person name="Arai W."/>
            <person name="Tsubouchi T."/>
            <person name="Morono Y."/>
            <person name="Uchiyama I."/>
            <person name="Ito T."/>
            <person name="Fujiyama A."/>
            <person name="Inagaki F."/>
            <person name="Takami H."/>
        </authorList>
    </citation>
    <scope>NUCLEOTIDE SEQUENCE</scope>
    <source>
        <strain evidence="1">Expedition CK06-06</strain>
    </source>
</reference>
<gene>
    <name evidence="1" type="ORF">S03H2_49153</name>
</gene>
<dbReference type="EMBL" id="BARU01031043">
    <property type="protein sequence ID" value="GAH70164.1"/>
    <property type="molecule type" value="Genomic_DNA"/>
</dbReference>
<organism evidence="1">
    <name type="scientific">marine sediment metagenome</name>
    <dbReference type="NCBI Taxonomy" id="412755"/>
    <lineage>
        <taxon>unclassified sequences</taxon>
        <taxon>metagenomes</taxon>
        <taxon>ecological metagenomes</taxon>
    </lineage>
</organism>
<evidence type="ECO:0000313" key="1">
    <source>
        <dbReference type="EMBL" id="GAH70164.1"/>
    </source>
</evidence>
<accession>X1IVN0</accession>
<sequence>MVIVLNTKTKKDKGWHVRNVDREARQLAKAGATLARVGLGEWIARAIQEKFSRDVTNNRTGD</sequence>
<dbReference type="AlphaFoldDB" id="X1IVN0"/>
<proteinExistence type="predicted"/>
<name>X1IVN0_9ZZZZ</name>
<comment type="caution">
    <text evidence="1">The sequence shown here is derived from an EMBL/GenBank/DDBJ whole genome shotgun (WGS) entry which is preliminary data.</text>
</comment>